<dbReference type="EMBL" id="JBIAFP010000024">
    <property type="protein sequence ID" value="MFE9229353.1"/>
    <property type="molecule type" value="Genomic_DNA"/>
</dbReference>
<evidence type="ECO:0000313" key="12">
    <source>
        <dbReference type="EMBL" id="MFE9229353.1"/>
    </source>
</evidence>
<comment type="caution">
    <text evidence="12">The sequence shown here is derived from an EMBL/GenBank/DDBJ whole genome shotgun (WGS) entry which is preliminary data.</text>
</comment>
<organism evidence="12 13">
    <name type="scientific">Streptomyces massasporeus</name>
    <dbReference type="NCBI Taxonomy" id="67324"/>
    <lineage>
        <taxon>Bacteria</taxon>
        <taxon>Bacillati</taxon>
        <taxon>Actinomycetota</taxon>
        <taxon>Actinomycetes</taxon>
        <taxon>Kitasatosporales</taxon>
        <taxon>Streptomycetaceae</taxon>
        <taxon>Streptomyces</taxon>
    </lineage>
</organism>
<evidence type="ECO:0000256" key="6">
    <source>
        <dbReference type="ARBA" id="ARBA00022840"/>
    </source>
</evidence>
<gene>
    <name evidence="12" type="ORF">ACFYM3_33085</name>
</gene>
<evidence type="ECO:0000256" key="7">
    <source>
        <dbReference type="ARBA" id="ARBA00023004"/>
    </source>
</evidence>
<dbReference type="InterPro" id="IPR051535">
    <property type="entry name" value="Siderophore_ABC-ATPase"/>
</dbReference>
<keyword evidence="8" id="KW-0406">Ion transport</keyword>
<dbReference type="PROSITE" id="PS00211">
    <property type="entry name" value="ABC_TRANSPORTER_1"/>
    <property type="match status" value="1"/>
</dbReference>
<evidence type="ECO:0000256" key="4">
    <source>
        <dbReference type="ARBA" id="ARBA00022496"/>
    </source>
</evidence>
<dbReference type="RefSeq" id="WP_358281424.1">
    <property type="nucleotide sequence ID" value="NZ_JBEYGJ010000010.1"/>
</dbReference>
<keyword evidence="6 12" id="KW-0067">ATP-binding</keyword>
<feature type="compositionally biased region" description="Low complexity" evidence="10">
    <location>
        <begin position="1"/>
        <end position="14"/>
    </location>
</feature>
<dbReference type="InterPro" id="IPR003593">
    <property type="entry name" value="AAA+_ATPase"/>
</dbReference>
<accession>A0ABW6LLS7</accession>
<dbReference type="PROSITE" id="PS50893">
    <property type="entry name" value="ABC_TRANSPORTER_2"/>
    <property type="match status" value="1"/>
</dbReference>
<protein>
    <submittedName>
        <fullName evidence="12">ABC transporter ATP-binding protein</fullName>
    </submittedName>
</protein>
<name>A0ABW6LLS7_9ACTN</name>
<evidence type="ECO:0000259" key="11">
    <source>
        <dbReference type="PROSITE" id="PS50893"/>
    </source>
</evidence>
<dbReference type="SUPFAM" id="SSF52540">
    <property type="entry name" value="P-loop containing nucleoside triphosphate hydrolases"/>
    <property type="match status" value="1"/>
</dbReference>
<evidence type="ECO:0000256" key="9">
    <source>
        <dbReference type="ARBA" id="ARBA00023136"/>
    </source>
</evidence>
<dbReference type="PANTHER" id="PTHR42771:SF2">
    <property type="entry name" value="IRON(3+)-HYDROXAMATE IMPORT ATP-BINDING PROTEIN FHUC"/>
    <property type="match status" value="1"/>
</dbReference>
<reference evidence="12 13" key="1">
    <citation type="submission" date="2024-10" db="EMBL/GenBank/DDBJ databases">
        <title>The Natural Products Discovery Center: Release of the First 8490 Sequenced Strains for Exploring Actinobacteria Biosynthetic Diversity.</title>
        <authorList>
            <person name="Kalkreuter E."/>
            <person name="Kautsar S.A."/>
            <person name="Yang D."/>
            <person name="Bader C.D."/>
            <person name="Teijaro C.N."/>
            <person name="Fluegel L."/>
            <person name="Davis C.M."/>
            <person name="Simpson J.R."/>
            <person name="Lauterbach L."/>
            <person name="Steele A.D."/>
            <person name="Gui C."/>
            <person name="Meng S."/>
            <person name="Li G."/>
            <person name="Viehrig K."/>
            <person name="Ye F."/>
            <person name="Su P."/>
            <person name="Kiefer A.F."/>
            <person name="Nichols A."/>
            <person name="Cepeda A.J."/>
            <person name="Yan W."/>
            <person name="Fan B."/>
            <person name="Jiang Y."/>
            <person name="Adhikari A."/>
            <person name="Zheng C.-J."/>
            <person name="Schuster L."/>
            <person name="Cowan T.M."/>
            <person name="Smanski M.J."/>
            <person name="Chevrette M.G."/>
            <person name="De Carvalho L.P.S."/>
            <person name="Shen B."/>
        </authorList>
    </citation>
    <scope>NUCLEOTIDE SEQUENCE [LARGE SCALE GENOMIC DNA]</scope>
    <source>
        <strain evidence="12 13">NPDC007066</strain>
    </source>
</reference>
<dbReference type="SMART" id="SM00382">
    <property type="entry name" value="AAA"/>
    <property type="match status" value="1"/>
</dbReference>
<evidence type="ECO:0000256" key="8">
    <source>
        <dbReference type="ARBA" id="ARBA00023065"/>
    </source>
</evidence>
<dbReference type="Pfam" id="PF00005">
    <property type="entry name" value="ABC_tran"/>
    <property type="match status" value="1"/>
</dbReference>
<evidence type="ECO:0000256" key="3">
    <source>
        <dbReference type="ARBA" id="ARBA00022475"/>
    </source>
</evidence>
<keyword evidence="5" id="KW-0547">Nucleotide-binding</keyword>
<dbReference type="CDD" id="cd03214">
    <property type="entry name" value="ABC_Iron-Siderophores_B12_Hemin"/>
    <property type="match status" value="1"/>
</dbReference>
<evidence type="ECO:0000313" key="13">
    <source>
        <dbReference type="Proteomes" id="UP001601288"/>
    </source>
</evidence>
<dbReference type="GO" id="GO:0005524">
    <property type="term" value="F:ATP binding"/>
    <property type="evidence" value="ECO:0007669"/>
    <property type="project" value="UniProtKB-KW"/>
</dbReference>
<dbReference type="InterPro" id="IPR027417">
    <property type="entry name" value="P-loop_NTPase"/>
</dbReference>
<evidence type="ECO:0000256" key="10">
    <source>
        <dbReference type="SAM" id="MobiDB-lite"/>
    </source>
</evidence>
<feature type="region of interest" description="Disordered" evidence="10">
    <location>
        <begin position="1"/>
        <end position="22"/>
    </location>
</feature>
<feature type="domain" description="ABC transporter" evidence="11">
    <location>
        <begin position="25"/>
        <end position="261"/>
    </location>
</feature>
<evidence type="ECO:0000256" key="1">
    <source>
        <dbReference type="ARBA" id="ARBA00004202"/>
    </source>
</evidence>
<keyword evidence="13" id="KW-1185">Reference proteome</keyword>
<dbReference type="InterPro" id="IPR003439">
    <property type="entry name" value="ABC_transporter-like_ATP-bd"/>
</dbReference>
<keyword evidence="4" id="KW-0410">Iron transport</keyword>
<comment type="subcellular location">
    <subcellularLocation>
        <location evidence="1">Cell membrane</location>
        <topology evidence="1">Peripheral membrane protein</topology>
    </subcellularLocation>
</comment>
<keyword evidence="9" id="KW-0472">Membrane</keyword>
<keyword evidence="2" id="KW-0813">Transport</keyword>
<dbReference type="Gene3D" id="3.40.50.300">
    <property type="entry name" value="P-loop containing nucleotide triphosphate hydrolases"/>
    <property type="match status" value="1"/>
</dbReference>
<dbReference type="InterPro" id="IPR017871">
    <property type="entry name" value="ABC_transporter-like_CS"/>
</dbReference>
<dbReference type="PANTHER" id="PTHR42771">
    <property type="entry name" value="IRON(3+)-HYDROXAMATE IMPORT ATP-BINDING PROTEIN FHUC"/>
    <property type="match status" value="1"/>
</dbReference>
<keyword evidence="3" id="KW-1003">Cell membrane</keyword>
<keyword evidence="7" id="KW-0408">Iron</keyword>
<proteinExistence type="predicted"/>
<sequence length="297" mass="32033">MRAGKSAGSGTSSGLNNRRSPVNRLSAENVTLAYDQRVITEQLSVEIPDQSFTVIVGPNACGKSTLLRALSRMLKPSEGRVLLDGNVIQSMPAKKVARTLGLLPQSSVAPDGITVADLVGRGRYPHQGILRQWSTQDERVVQESMRQTGVAELGDRYVDELSGGQRQRVWIAMALAQQTPLLLLDEPTTYLDIQHQIDVLDLCAELHEEQGRTLVAVLHDLNHAARYATHLIALREGRVIAEGAPKDIVTAGLVEEVFGLRCQVIDDPETGTPLVVPAARKARAGTAVGKVVATEAS</sequence>
<evidence type="ECO:0000256" key="2">
    <source>
        <dbReference type="ARBA" id="ARBA00022448"/>
    </source>
</evidence>
<evidence type="ECO:0000256" key="5">
    <source>
        <dbReference type="ARBA" id="ARBA00022741"/>
    </source>
</evidence>
<dbReference type="Proteomes" id="UP001601288">
    <property type="component" value="Unassembled WGS sequence"/>
</dbReference>